<feature type="transmembrane region" description="Helical" evidence="1">
    <location>
        <begin position="94"/>
        <end position="113"/>
    </location>
</feature>
<keyword evidence="3" id="KW-1185">Reference proteome</keyword>
<keyword evidence="1" id="KW-1133">Transmembrane helix</keyword>
<dbReference type="InterPro" id="IPR026508">
    <property type="entry name" value="TMEM164"/>
</dbReference>
<evidence type="ECO:0000313" key="3">
    <source>
        <dbReference type="Proteomes" id="UP000276133"/>
    </source>
</evidence>
<feature type="transmembrane region" description="Helical" evidence="1">
    <location>
        <begin position="154"/>
        <end position="171"/>
    </location>
</feature>
<comment type="caution">
    <text evidence="2">The sequence shown here is derived from an EMBL/GenBank/DDBJ whole genome shotgun (WGS) entry which is preliminary data.</text>
</comment>
<organism evidence="2 3">
    <name type="scientific">Brachionus plicatilis</name>
    <name type="common">Marine rotifer</name>
    <name type="synonym">Brachionus muelleri</name>
    <dbReference type="NCBI Taxonomy" id="10195"/>
    <lineage>
        <taxon>Eukaryota</taxon>
        <taxon>Metazoa</taxon>
        <taxon>Spiralia</taxon>
        <taxon>Gnathifera</taxon>
        <taxon>Rotifera</taxon>
        <taxon>Eurotatoria</taxon>
        <taxon>Monogononta</taxon>
        <taxon>Pseudotrocha</taxon>
        <taxon>Ploima</taxon>
        <taxon>Brachionidae</taxon>
        <taxon>Brachionus</taxon>
    </lineage>
</organism>
<dbReference type="Pfam" id="PF14808">
    <property type="entry name" value="TMEM164"/>
    <property type="match status" value="1"/>
</dbReference>
<protein>
    <submittedName>
        <fullName evidence="2">Transmembrane protein-like</fullName>
    </submittedName>
</protein>
<gene>
    <name evidence="2" type="ORF">BpHYR1_012748</name>
</gene>
<dbReference type="STRING" id="10195.A0A3M7STN5"/>
<keyword evidence="1 2" id="KW-0812">Transmembrane</keyword>
<dbReference type="Proteomes" id="UP000276133">
    <property type="component" value="Unassembled WGS sequence"/>
</dbReference>
<proteinExistence type="predicted"/>
<reference evidence="2 3" key="1">
    <citation type="journal article" date="2018" name="Sci. Rep.">
        <title>Genomic signatures of local adaptation to the degree of environmental predictability in rotifers.</title>
        <authorList>
            <person name="Franch-Gras L."/>
            <person name="Hahn C."/>
            <person name="Garcia-Roger E.M."/>
            <person name="Carmona M.J."/>
            <person name="Serra M."/>
            <person name="Gomez A."/>
        </authorList>
    </citation>
    <scope>NUCLEOTIDE SEQUENCE [LARGE SCALE GENOMIC DNA]</scope>
    <source>
        <strain evidence="2">HYR1</strain>
    </source>
</reference>
<evidence type="ECO:0000256" key="1">
    <source>
        <dbReference type="SAM" id="Phobius"/>
    </source>
</evidence>
<dbReference type="EMBL" id="REGN01000792">
    <property type="protein sequence ID" value="RNA39052.1"/>
    <property type="molecule type" value="Genomic_DNA"/>
</dbReference>
<dbReference type="PANTHER" id="PTHR20948:SF2">
    <property type="entry name" value="TRANSMEMBRANE PROTEIN 164"/>
    <property type="match status" value="1"/>
</dbReference>
<keyword evidence="1" id="KW-0472">Membrane</keyword>
<dbReference type="PANTHER" id="PTHR20948">
    <property type="entry name" value="TRANSMEMBRANE PROTEIN 164"/>
    <property type="match status" value="1"/>
</dbReference>
<dbReference type="AlphaFoldDB" id="A0A3M7STN5"/>
<feature type="transmembrane region" description="Helical" evidence="1">
    <location>
        <begin position="183"/>
        <end position="201"/>
    </location>
</feature>
<name>A0A3M7STN5_BRAPC</name>
<dbReference type="OrthoDB" id="17328at2759"/>
<accession>A0A3M7STN5</accession>
<feature type="transmembrane region" description="Helical" evidence="1">
    <location>
        <begin position="30"/>
        <end position="50"/>
    </location>
</feature>
<feature type="transmembrane region" description="Helical" evidence="1">
    <location>
        <begin position="71"/>
        <end position="88"/>
    </location>
</feature>
<feature type="transmembrane region" description="Helical" evidence="1">
    <location>
        <begin position="125"/>
        <end position="142"/>
    </location>
</feature>
<sequence length="307" mass="35241">MLEWSYSGVNFSLKGNGGPDCVNFLSPTSIISETILIIIYSLVAEIYYPWTRSISNYKPNLELRERFGRKLLLASLCLIWGIEIGYKLSTRQLIFILNPCHVVTFLQIILLISPPRNWMHILFRFQTYVVSGATIAIIFPVLNTRILPFEKASYYIHHALMLVTPLYLMRLGGIYNMEPLSNFHWGFISIGFMRLYHYLVLQPISFMTEVNLNSIMCPAVSDPFEGPWYRIAAHIHQTLFILLHGKIYCIIGQKFFVPKQVEIKTVSVHDAKKLIDANGNCIEPDGYAENFCFNSEKLSNGSNIKED</sequence>
<evidence type="ECO:0000313" key="2">
    <source>
        <dbReference type="EMBL" id="RNA39052.1"/>
    </source>
</evidence>